<feature type="domain" description="BTB" evidence="2">
    <location>
        <begin position="17"/>
        <end position="84"/>
    </location>
</feature>
<evidence type="ECO:0000313" key="3">
    <source>
        <dbReference type="EMBL" id="GMR55374.1"/>
    </source>
</evidence>
<feature type="non-terminal residue" evidence="3">
    <location>
        <position position="1"/>
    </location>
</feature>
<dbReference type="CDD" id="cd18186">
    <property type="entry name" value="BTB_POZ_ZBTB_KLHL-like"/>
    <property type="match status" value="1"/>
</dbReference>
<keyword evidence="1" id="KW-1133">Transmembrane helix</keyword>
<name>A0AAN5D4B1_9BILA</name>
<keyword evidence="1" id="KW-0472">Membrane</keyword>
<evidence type="ECO:0000313" key="4">
    <source>
        <dbReference type="Proteomes" id="UP001328107"/>
    </source>
</evidence>
<reference evidence="4" key="1">
    <citation type="submission" date="2022-10" db="EMBL/GenBank/DDBJ databases">
        <title>Genome assembly of Pristionchus species.</title>
        <authorList>
            <person name="Yoshida K."/>
            <person name="Sommer R.J."/>
        </authorList>
    </citation>
    <scope>NUCLEOTIDE SEQUENCE [LARGE SCALE GENOMIC DNA]</scope>
    <source>
        <strain evidence="4">RS5460</strain>
    </source>
</reference>
<dbReference type="Gene3D" id="3.30.710.10">
    <property type="entry name" value="Potassium Channel Kv1.1, Chain A"/>
    <property type="match status" value="1"/>
</dbReference>
<dbReference type="InterPro" id="IPR011333">
    <property type="entry name" value="SKP1/BTB/POZ_sf"/>
</dbReference>
<feature type="non-terminal residue" evidence="3">
    <location>
        <position position="93"/>
    </location>
</feature>
<proteinExistence type="predicted"/>
<dbReference type="SUPFAM" id="SSF54695">
    <property type="entry name" value="POZ domain"/>
    <property type="match status" value="1"/>
</dbReference>
<dbReference type="PROSITE" id="PS50097">
    <property type="entry name" value="BTB"/>
    <property type="match status" value="1"/>
</dbReference>
<dbReference type="EMBL" id="BTRK01000005">
    <property type="protein sequence ID" value="GMR55374.1"/>
    <property type="molecule type" value="Genomic_DNA"/>
</dbReference>
<dbReference type="PANTHER" id="PTHR22744:SF14">
    <property type="entry name" value="BTB DOMAIN-CONTAINING PROTEIN-RELATED"/>
    <property type="match status" value="1"/>
</dbReference>
<gene>
    <name evidence="3" type="ORF">PMAYCL1PPCAC_25569</name>
</gene>
<dbReference type="PANTHER" id="PTHR22744">
    <property type="entry name" value="HELIX LOOP HELIX PROTEIN 21-RELATED"/>
    <property type="match status" value="1"/>
</dbReference>
<evidence type="ECO:0000256" key="1">
    <source>
        <dbReference type="SAM" id="Phobius"/>
    </source>
</evidence>
<dbReference type="Pfam" id="PF00651">
    <property type="entry name" value="BTB"/>
    <property type="match status" value="1"/>
</dbReference>
<evidence type="ECO:0000259" key="2">
    <source>
        <dbReference type="PROSITE" id="PS50097"/>
    </source>
</evidence>
<sequence>RAMSTDVAKFCSPNEHSNVTLICGDNKLRISKDFLAMYSPVFTAMFFGGFAENGKDEMEIKDVVYEEFVDLFELIFSLDAQISDSSLPHILAL</sequence>
<dbReference type="AlphaFoldDB" id="A0AAN5D4B1"/>
<protein>
    <recommendedName>
        <fullName evidence="2">BTB domain-containing protein</fullName>
    </recommendedName>
</protein>
<keyword evidence="4" id="KW-1185">Reference proteome</keyword>
<dbReference type="InterPro" id="IPR000210">
    <property type="entry name" value="BTB/POZ_dom"/>
</dbReference>
<keyword evidence="1" id="KW-0812">Transmembrane</keyword>
<accession>A0AAN5D4B1</accession>
<organism evidence="3 4">
    <name type="scientific">Pristionchus mayeri</name>
    <dbReference type="NCBI Taxonomy" id="1317129"/>
    <lineage>
        <taxon>Eukaryota</taxon>
        <taxon>Metazoa</taxon>
        <taxon>Ecdysozoa</taxon>
        <taxon>Nematoda</taxon>
        <taxon>Chromadorea</taxon>
        <taxon>Rhabditida</taxon>
        <taxon>Rhabditina</taxon>
        <taxon>Diplogasteromorpha</taxon>
        <taxon>Diplogasteroidea</taxon>
        <taxon>Neodiplogasteridae</taxon>
        <taxon>Pristionchus</taxon>
    </lineage>
</organism>
<feature type="transmembrane region" description="Helical" evidence="1">
    <location>
        <begin position="34"/>
        <end position="51"/>
    </location>
</feature>
<comment type="caution">
    <text evidence="3">The sequence shown here is derived from an EMBL/GenBank/DDBJ whole genome shotgun (WGS) entry which is preliminary data.</text>
</comment>
<dbReference type="Proteomes" id="UP001328107">
    <property type="component" value="Unassembled WGS sequence"/>
</dbReference>